<dbReference type="AlphaFoldDB" id="A0A0L6JKJ3"/>
<dbReference type="STRING" id="398512.Bccel_1537"/>
<reference evidence="5" key="1">
    <citation type="submission" date="2015-07" db="EMBL/GenBank/DDBJ databases">
        <title>Near-Complete Genome Sequence of the Cellulolytic Bacterium Bacteroides (Pseudobacteroides) cellulosolvens ATCC 35603.</title>
        <authorList>
            <person name="Dassa B."/>
            <person name="Utturkar S.M."/>
            <person name="Klingeman D.M."/>
            <person name="Hurt R.A."/>
            <person name="Keller M."/>
            <person name="Xu J."/>
            <person name="Reddy Y.H.K."/>
            <person name="Borovok I."/>
            <person name="Grinberg I.R."/>
            <person name="Lamed R."/>
            <person name="Zhivin O."/>
            <person name="Bayer E.A."/>
            <person name="Brown S.D."/>
        </authorList>
    </citation>
    <scope>NUCLEOTIDE SEQUENCE [LARGE SCALE GENOMIC DNA]</scope>
    <source>
        <strain evidence="5">DSM 2933</strain>
    </source>
</reference>
<name>A0A0L6JKJ3_9FIRM</name>
<organism evidence="4 5">
    <name type="scientific">Pseudobacteroides cellulosolvens ATCC 35603 = DSM 2933</name>
    <dbReference type="NCBI Taxonomy" id="398512"/>
    <lineage>
        <taxon>Bacteria</taxon>
        <taxon>Bacillati</taxon>
        <taxon>Bacillota</taxon>
        <taxon>Clostridia</taxon>
        <taxon>Eubacteriales</taxon>
        <taxon>Oscillospiraceae</taxon>
        <taxon>Pseudobacteroides</taxon>
    </lineage>
</organism>
<comment type="similarity">
    <text evidence="1">Belongs to the LytR/CpsA/Psr (LCP) family.</text>
</comment>
<dbReference type="InterPro" id="IPR004474">
    <property type="entry name" value="LytR_CpsA_psr"/>
</dbReference>
<evidence type="ECO:0000313" key="5">
    <source>
        <dbReference type="Proteomes" id="UP000036923"/>
    </source>
</evidence>
<feature type="domain" description="Cell envelope-related transcriptional attenuator" evidence="3">
    <location>
        <begin position="75"/>
        <end position="234"/>
    </location>
</feature>
<comment type="caution">
    <text evidence="4">The sequence shown here is derived from an EMBL/GenBank/DDBJ whole genome shotgun (WGS) entry which is preliminary data.</text>
</comment>
<evidence type="ECO:0000313" key="4">
    <source>
        <dbReference type="EMBL" id="KNY26275.1"/>
    </source>
</evidence>
<keyword evidence="5" id="KW-1185">Reference proteome</keyword>
<evidence type="ECO:0000259" key="3">
    <source>
        <dbReference type="Pfam" id="PF03816"/>
    </source>
</evidence>
<dbReference type="Pfam" id="PF03816">
    <property type="entry name" value="LytR_cpsA_psr"/>
    <property type="match status" value="1"/>
</dbReference>
<dbReference type="PANTHER" id="PTHR33392">
    <property type="entry name" value="POLYISOPRENYL-TEICHOIC ACID--PEPTIDOGLYCAN TEICHOIC ACID TRANSFERASE TAGU"/>
    <property type="match status" value="1"/>
</dbReference>
<dbReference type="RefSeq" id="WP_036942319.1">
    <property type="nucleotide sequence ID" value="NZ_JQKC01000018.1"/>
</dbReference>
<dbReference type="PATRIC" id="fig|398512.5.peg.1598"/>
<dbReference type="InterPro" id="IPR050922">
    <property type="entry name" value="LytR/CpsA/Psr_CW_biosynth"/>
</dbReference>
<dbReference type="Proteomes" id="UP000036923">
    <property type="component" value="Unassembled WGS sequence"/>
</dbReference>
<sequence length="357" mass="39933" precursor="true">MNIRKFYLIMTTTVTIFLFSSGVWLLFLINTTAAAPKDGKANTQNNLINHIIQPFVADKNPVNILVLGGDKVAGNTDTMMLVNFTPGTGKISIISTPRDSRVKVKGLGFTKINAAYPRGGADLAVDTLSNFLGVRIKYYVYVDTSAFRKIIDKLDGVDYYVPVDLYYNDPYQNLHINLKKGQQHLDGKKAEQFMRFRKPQGGYSKEMMKYYDGSDLKRIEAQQNFIRELIKQKKNIKYISKASDIIDVILKSVETNITASDALKLAQNISNIDISGMETFMVPGDTASVNGIWYYVPDRKATAKIVEENFQSDLGAAPSYYADEDDRELTRSKNKPKATKNPSNSDTSIKGSKTPKP</sequence>
<dbReference type="Gene3D" id="3.40.630.190">
    <property type="entry name" value="LCP protein"/>
    <property type="match status" value="1"/>
</dbReference>
<dbReference type="eggNOG" id="COG1316">
    <property type="taxonomic scope" value="Bacteria"/>
</dbReference>
<accession>A0A0L6JKJ3</accession>
<dbReference type="OrthoDB" id="305468at2"/>
<feature type="region of interest" description="Disordered" evidence="2">
    <location>
        <begin position="317"/>
        <end position="357"/>
    </location>
</feature>
<dbReference type="EMBL" id="LGTC01000001">
    <property type="protein sequence ID" value="KNY26275.1"/>
    <property type="molecule type" value="Genomic_DNA"/>
</dbReference>
<dbReference type="PANTHER" id="PTHR33392:SF6">
    <property type="entry name" value="POLYISOPRENYL-TEICHOIC ACID--PEPTIDOGLYCAN TEICHOIC ACID TRANSFERASE TAGU"/>
    <property type="match status" value="1"/>
</dbReference>
<proteinExistence type="inferred from homology"/>
<dbReference type="NCBIfam" id="TIGR00350">
    <property type="entry name" value="lytR_cpsA_psr"/>
    <property type="match status" value="1"/>
</dbReference>
<feature type="compositionally biased region" description="Polar residues" evidence="2">
    <location>
        <begin position="340"/>
        <end position="351"/>
    </location>
</feature>
<protein>
    <submittedName>
        <fullName evidence="4">Cell envelope-related transcriptional attenuator</fullName>
    </submittedName>
</protein>
<gene>
    <name evidence="4" type="ORF">Bccel_1537</name>
</gene>
<evidence type="ECO:0000256" key="2">
    <source>
        <dbReference type="SAM" id="MobiDB-lite"/>
    </source>
</evidence>
<evidence type="ECO:0000256" key="1">
    <source>
        <dbReference type="ARBA" id="ARBA00006068"/>
    </source>
</evidence>